<accession>A0A8H6HLS4</accession>
<evidence type="ECO:0000256" key="3">
    <source>
        <dbReference type="SAM" id="SignalP"/>
    </source>
</evidence>
<dbReference type="InterPro" id="IPR002110">
    <property type="entry name" value="Ankyrin_rpt"/>
</dbReference>
<dbReference type="Pfam" id="PF12796">
    <property type="entry name" value="Ank_2"/>
    <property type="match status" value="3"/>
</dbReference>
<dbReference type="InterPro" id="IPR036770">
    <property type="entry name" value="Ankyrin_rpt-contain_sf"/>
</dbReference>
<dbReference type="Pfam" id="PF13606">
    <property type="entry name" value="Ank_3"/>
    <property type="match status" value="1"/>
</dbReference>
<evidence type="ECO:0000256" key="2">
    <source>
        <dbReference type="PROSITE-ProRule" id="PRU00023"/>
    </source>
</evidence>
<feature type="signal peptide" evidence="3">
    <location>
        <begin position="1"/>
        <end position="20"/>
    </location>
</feature>
<keyword evidence="3" id="KW-0732">Signal</keyword>
<dbReference type="SUPFAM" id="SSF48403">
    <property type="entry name" value="Ankyrin repeat"/>
    <property type="match status" value="2"/>
</dbReference>
<gene>
    <name evidence="5" type="ORF">DFP72DRAFT_1074581</name>
</gene>
<dbReference type="Gene3D" id="3.40.50.300">
    <property type="entry name" value="P-loop containing nucleotide triphosphate hydrolases"/>
    <property type="match status" value="1"/>
</dbReference>
<dbReference type="Pfam" id="PF24883">
    <property type="entry name" value="NPHP3_N"/>
    <property type="match status" value="1"/>
</dbReference>
<name>A0A8H6HLS4_9AGAR</name>
<keyword evidence="2" id="KW-0040">ANK repeat</keyword>
<evidence type="ECO:0000313" key="6">
    <source>
        <dbReference type="Proteomes" id="UP000521943"/>
    </source>
</evidence>
<feature type="repeat" description="ANK" evidence="2">
    <location>
        <begin position="963"/>
        <end position="998"/>
    </location>
</feature>
<dbReference type="PROSITE" id="PS50088">
    <property type="entry name" value="ANK_REPEAT"/>
    <property type="match status" value="1"/>
</dbReference>
<dbReference type="Proteomes" id="UP000521943">
    <property type="component" value="Unassembled WGS sequence"/>
</dbReference>
<sequence>MRIALATLSVAAFASIAINAQPLNFGAEDASEIVERGAIGRLGRLFRPLIAHAMKGGFKHAAKKVVKGHGKAHSHNNKIHKRELDLDLDDLVGRYFGLEEEEEMLERYFGEEVEELLERYLEDEEMPDPANTLAALKAYNVLSDQGRNVQQGGIHLFQSAENFSVGTVKTTIVHGHNHIYNVTIVNNNPGGAASTSNSDILLEDIVSWLHAPDFQRIYEEASRQRLSTTGTWFVESEEFRKLVEGRAVIVWGTGMPGAGKTILSSFSLEYLKELFKDHDGVGVACAYIRYSERPTLRDILAGLLSQLVQDHPCACHHMKYVYPRDRKGPKVLDLVTALRDISRLLVKLFILIDGLDEAEDEVKDGLLQVLPTLEANVLITSRPLELYYHHIPEALFLSIEARTEDIDLFVDHKIKSSSKLLAIFRGDPTLVETLKAKMRQSSRGMFLVARLQMELVIRKARSLNSLLKALDDLPSGVDAMYKHTLERIASQPEEDASIAYRVFAWLLYGGVGSFRVEVLQEALATSFEDEIYDARDIVPLPIILAACGGLVTVSKERLQDKIGAEPADYEPHRDEMVQFIHYTTHEYLLSIELPGIPQPYTYLAVTCLIYLERYMDDLQPEDSEQLIDEYAEDITLLFELHPFLLHCANYWGSYAGDSSRAHGALHPYIHSFIEGCTRFRSINHQFWRSEETYAYLPLSHSETPLHLAVKYGLVDVITSRRLPHLPVASIWGTPFHEAVLDDMDTSLRALLLSYEEEVNSQDMNGITPLMCAFKRNNEATVKMILASQALDVGLRTKSGTTAFWFACQSSGANLPQLLLSSHPDVDVDVCDDKGNTAFMMACSSGHLQIVEWFLQRQRDPRGTRYVDQKNDSGETALVLVCRSDRMPECLMWSVFQLLLSQGSNPHARDTTFHPDVDIDVCDDKGNTAFMMACSSGHLQIVEWFLQRQRHSKGTRYVDQENDNGETALILVCHSLDHDMWPVFQLLLSQGSNPHARDRTFGRSALLWAALNCCTESSVRIFENLLGRTVHPPIDINQRDNEGATALMLATANDPDAHKVKAILSYSGVEVNAHDNEGRTALMRACHGHGLIAPFNVVQALLMNPEVDVHVLDRSGWSALEFACTRELKGATGRLVELLLFHRQWDPIAVRRAVLRFFATRILYPDDIDFASRLVSRERSPATFDTFSWTLSSPDTVVLLGYALRRRCKVSAILTLSNCGLLPSWGSIETGRRHCSCDEYCLTFFDFFDAAYDL</sequence>
<dbReference type="InterPro" id="IPR056884">
    <property type="entry name" value="NPHP3-like_N"/>
</dbReference>
<evidence type="ECO:0000313" key="5">
    <source>
        <dbReference type="EMBL" id="KAF6748118.1"/>
    </source>
</evidence>
<dbReference type="SUPFAM" id="SSF52540">
    <property type="entry name" value="P-loop containing nucleoside triphosphate hydrolases"/>
    <property type="match status" value="1"/>
</dbReference>
<dbReference type="PANTHER" id="PTHR10039:SF15">
    <property type="entry name" value="NACHT DOMAIN-CONTAINING PROTEIN"/>
    <property type="match status" value="1"/>
</dbReference>
<dbReference type="AlphaFoldDB" id="A0A8H6HLS4"/>
<dbReference type="Gene3D" id="1.25.40.20">
    <property type="entry name" value="Ankyrin repeat-containing domain"/>
    <property type="match status" value="2"/>
</dbReference>
<organism evidence="5 6">
    <name type="scientific">Ephemerocybe angulata</name>
    <dbReference type="NCBI Taxonomy" id="980116"/>
    <lineage>
        <taxon>Eukaryota</taxon>
        <taxon>Fungi</taxon>
        <taxon>Dikarya</taxon>
        <taxon>Basidiomycota</taxon>
        <taxon>Agaricomycotina</taxon>
        <taxon>Agaricomycetes</taxon>
        <taxon>Agaricomycetidae</taxon>
        <taxon>Agaricales</taxon>
        <taxon>Agaricineae</taxon>
        <taxon>Psathyrellaceae</taxon>
        <taxon>Ephemerocybe</taxon>
    </lineage>
</organism>
<feature type="chain" id="PRO_5034637212" evidence="3">
    <location>
        <begin position="21"/>
        <end position="1253"/>
    </location>
</feature>
<protein>
    <submittedName>
        <fullName evidence="5">Ankyrin repeat-containing domain protein</fullName>
    </submittedName>
</protein>
<keyword evidence="1" id="KW-0677">Repeat</keyword>
<feature type="domain" description="Nephrocystin 3-like N-terminal" evidence="4">
    <location>
        <begin position="229"/>
        <end position="382"/>
    </location>
</feature>
<comment type="caution">
    <text evidence="5">The sequence shown here is derived from an EMBL/GenBank/DDBJ whole genome shotgun (WGS) entry which is preliminary data.</text>
</comment>
<dbReference type="PANTHER" id="PTHR10039">
    <property type="entry name" value="AMELOGENIN"/>
    <property type="match status" value="1"/>
</dbReference>
<dbReference type="SMART" id="SM00248">
    <property type="entry name" value="ANK"/>
    <property type="match status" value="9"/>
</dbReference>
<keyword evidence="6" id="KW-1185">Reference proteome</keyword>
<dbReference type="OrthoDB" id="7464126at2759"/>
<evidence type="ECO:0000256" key="1">
    <source>
        <dbReference type="ARBA" id="ARBA00022737"/>
    </source>
</evidence>
<evidence type="ECO:0000259" key="4">
    <source>
        <dbReference type="Pfam" id="PF24883"/>
    </source>
</evidence>
<reference evidence="5 6" key="1">
    <citation type="submission" date="2020-07" db="EMBL/GenBank/DDBJ databases">
        <title>Comparative genomics of pyrophilous fungi reveals a link between fire events and developmental genes.</title>
        <authorList>
            <consortium name="DOE Joint Genome Institute"/>
            <person name="Steindorff A.S."/>
            <person name="Carver A."/>
            <person name="Calhoun S."/>
            <person name="Stillman K."/>
            <person name="Liu H."/>
            <person name="Lipzen A."/>
            <person name="Pangilinan J."/>
            <person name="Labutti K."/>
            <person name="Bruns T.D."/>
            <person name="Grigoriev I.V."/>
        </authorList>
    </citation>
    <scope>NUCLEOTIDE SEQUENCE [LARGE SCALE GENOMIC DNA]</scope>
    <source>
        <strain evidence="5 6">CBS 144469</strain>
    </source>
</reference>
<dbReference type="InterPro" id="IPR027417">
    <property type="entry name" value="P-loop_NTPase"/>
</dbReference>
<proteinExistence type="predicted"/>
<dbReference type="EMBL" id="JACGCI010000074">
    <property type="protein sequence ID" value="KAF6748118.1"/>
    <property type="molecule type" value="Genomic_DNA"/>
</dbReference>